<dbReference type="PANTHER" id="PTHR22888:SF18">
    <property type="entry name" value="CYTOCHROME BO(3) UBIQUINOL OXIDASE SUBUNIT 2"/>
    <property type="match status" value="1"/>
</dbReference>
<organism evidence="19 20">
    <name type="scientific">Terrilactibacillus tamarindi</name>
    <dbReference type="NCBI Taxonomy" id="2599694"/>
    <lineage>
        <taxon>Bacteria</taxon>
        <taxon>Bacillati</taxon>
        <taxon>Bacillota</taxon>
        <taxon>Bacilli</taxon>
        <taxon>Bacillales</taxon>
        <taxon>Bacillaceae</taxon>
        <taxon>Terrilactibacillus</taxon>
    </lineage>
</organism>
<dbReference type="Gene3D" id="2.60.40.420">
    <property type="entry name" value="Cupredoxins - blue copper proteins"/>
    <property type="match status" value="1"/>
</dbReference>
<evidence type="ECO:0000256" key="7">
    <source>
        <dbReference type="ARBA" id="ARBA00022660"/>
    </source>
</evidence>
<keyword evidence="20" id="KW-1185">Reference proteome</keyword>
<dbReference type="InterPro" id="IPR045187">
    <property type="entry name" value="CcO_II"/>
</dbReference>
<keyword evidence="6 14" id="KW-1003">Cell membrane</keyword>
<evidence type="ECO:0000256" key="16">
    <source>
        <dbReference type="SAM" id="Phobius"/>
    </source>
</evidence>
<keyword evidence="5 14" id="KW-0813">Transport</keyword>
<dbReference type="InterPro" id="IPR036257">
    <property type="entry name" value="Cyt_c_oxidase_su2_TM_sf"/>
</dbReference>
<dbReference type="OrthoDB" id="9783445at2"/>
<dbReference type="PRINTS" id="PR01166">
    <property type="entry name" value="CYCOXIDASEII"/>
</dbReference>
<feature type="compositionally biased region" description="Basic and acidic residues" evidence="15">
    <location>
        <begin position="292"/>
        <end position="304"/>
    </location>
</feature>
<dbReference type="Proteomes" id="UP000440978">
    <property type="component" value="Unassembled WGS sequence"/>
</dbReference>
<dbReference type="EC" id="1.10.3.-" evidence="14"/>
<keyword evidence="10 14" id="KW-0249">Electron transport</keyword>
<feature type="domain" description="Cytochrome oxidase subunit II copper A binding" evidence="17">
    <location>
        <begin position="126"/>
        <end position="238"/>
    </location>
</feature>
<comment type="catalytic activity">
    <reaction evidence="1 14">
        <text>2 a quinol + O2 = 2 a quinone + 2 H2O</text>
        <dbReference type="Rhea" id="RHEA:55376"/>
        <dbReference type="ChEBI" id="CHEBI:15377"/>
        <dbReference type="ChEBI" id="CHEBI:15379"/>
        <dbReference type="ChEBI" id="CHEBI:24646"/>
        <dbReference type="ChEBI" id="CHEBI:132124"/>
    </reaction>
</comment>
<protein>
    <recommendedName>
        <fullName evidence="4 14">Quinol oxidase subunit 2</fullName>
        <ecNumber evidence="14">1.10.3.-</ecNumber>
    </recommendedName>
</protein>
<name>A0A6N8CMM4_9BACI</name>
<dbReference type="GO" id="GO:0016682">
    <property type="term" value="F:oxidoreductase activity, acting on diphenols and related substances as donors, oxygen as acceptor"/>
    <property type="evidence" value="ECO:0007669"/>
    <property type="project" value="InterPro"/>
</dbReference>
<comment type="function">
    <text evidence="14">Catalyzes quinol oxidation with the concomitant reduction of oxygen to water. Subunit II transfers the electrons from a quinol to the binuclear center of the catalytic subunit I.</text>
</comment>
<dbReference type="PROSITE" id="PS51257">
    <property type="entry name" value="PROKAR_LIPOPROTEIN"/>
    <property type="match status" value="1"/>
</dbReference>
<evidence type="ECO:0000256" key="1">
    <source>
        <dbReference type="ARBA" id="ARBA00000725"/>
    </source>
</evidence>
<dbReference type="CDD" id="cd04212">
    <property type="entry name" value="CuRO_UO_II"/>
    <property type="match status" value="1"/>
</dbReference>
<evidence type="ECO:0000256" key="11">
    <source>
        <dbReference type="ARBA" id="ARBA00022989"/>
    </source>
</evidence>
<evidence type="ECO:0000256" key="12">
    <source>
        <dbReference type="ARBA" id="ARBA00023002"/>
    </source>
</evidence>
<comment type="subcellular location">
    <subcellularLocation>
        <location evidence="2">Cell membrane</location>
        <topology evidence="2">Multi-pass membrane protein</topology>
    </subcellularLocation>
</comment>
<dbReference type="GO" id="GO:0009486">
    <property type="term" value="F:cytochrome bo3 ubiquinol oxidase activity"/>
    <property type="evidence" value="ECO:0007669"/>
    <property type="project" value="InterPro"/>
</dbReference>
<dbReference type="SUPFAM" id="SSF81464">
    <property type="entry name" value="Cytochrome c oxidase subunit II-like, transmembrane region"/>
    <property type="match status" value="1"/>
</dbReference>
<evidence type="ECO:0000256" key="9">
    <source>
        <dbReference type="ARBA" id="ARBA00022729"/>
    </source>
</evidence>
<dbReference type="PIRSF" id="PIRSF000292">
    <property type="entry name" value="Ubi_od_II"/>
    <property type="match status" value="1"/>
</dbReference>
<dbReference type="NCBIfam" id="TIGR01432">
    <property type="entry name" value="QOXA"/>
    <property type="match status" value="1"/>
</dbReference>
<dbReference type="GO" id="GO:0005886">
    <property type="term" value="C:plasma membrane"/>
    <property type="evidence" value="ECO:0007669"/>
    <property type="project" value="UniProtKB-SubCell"/>
</dbReference>
<dbReference type="RefSeq" id="WP_155216499.1">
    <property type="nucleotide sequence ID" value="NZ_WNHB01000003.1"/>
</dbReference>
<feature type="compositionally biased region" description="Low complexity" evidence="15">
    <location>
        <begin position="305"/>
        <end position="319"/>
    </location>
</feature>
<evidence type="ECO:0000256" key="5">
    <source>
        <dbReference type="ARBA" id="ARBA00022448"/>
    </source>
</evidence>
<keyword evidence="9" id="KW-0732">Signal</keyword>
<dbReference type="GO" id="GO:0042773">
    <property type="term" value="P:ATP synthesis coupled electron transport"/>
    <property type="evidence" value="ECO:0007669"/>
    <property type="project" value="TreeGrafter"/>
</dbReference>
<feature type="transmembrane region" description="Helical" evidence="16">
    <location>
        <begin position="40"/>
        <end position="66"/>
    </location>
</feature>
<evidence type="ECO:0000256" key="2">
    <source>
        <dbReference type="ARBA" id="ARBA00004651"/>
    </source>
</evidence>
<dbReference type="GO" id="GO:0004129">
    <property type="term" value="F:cytochrome-c oxidase activity"/>
    <property type="evidence" value="ECO:0007669"/>
    <property type="project" value="UniProtKB-UniRule"/>
</dbReference>
<dbReference type="InterPro" id="IPR006333">
    <property type="entry name" value="Cyt_o_ubiquinol_oxidase_su2"/>
</dbReference>
<keyword evidence="11 16" id="KW-1133">Transmembrane helix</keyword>
<keyword evidence="13 14" id="KW-0472">Membrane</keyword>
<dbReference type="SUPFAM" id="SSF49503">
    <property type="entry name" value="Cupredoxins"/>
    <property type="match status" value="1"/>
</dbReference>
<evidence type="ECO:0000313" key="20">
    <source>
        <dbReference type="Proteomes" id="UP000440978"/>
    </source>
</evidence>
<dbReference type="GO" id="GO:0005507">
    <property type="term" value="F:copper ion binding"/>
    <property type="evidence" value="ECO:0007669"/>
    <property type="project" value="InterPro"/>
</dbReference>
<dbReference type="InterPro" id="IPR002429">
    <property type="entry name" value="CcO_II-like_C"/>
</dbReference>
<dbReference type="PANTHER" id="PTHR22888">
    <property type="entry name" value="CYTOCHROME C OXIDASE, SUBUNIT II"/>
    <property type="match status" value="1"/>
</dbReference>
<sequence>MKKFAMKLIGSCSLLLLFLTGCTNRIAVLNPQGPVARQQYHLIIWSVILTAFIFAVVLIIFIYVLVKFGRKNNHAGYDPNNHGNTKLEITWTLIPVVICILLAVPTIKTLFALEGPPKPTEGLSKKEPITINVTSADWKWIFRYPKDGIQTVNYVVIPEDTPVKFNLFADSAMNSFWVPELGGQQYTMPDMPMKLWLQADHVGDYLGRSANFSGRGFAGMQFHVLSKTDADYKAWIQTIKDTKPALTMSTYEDLLKPSNVKTMAFSSYPKELDDKDKKAMKKMKHMEHMDIPENHLDLNSKDNDMGGMDMSNDSMKGGK</sequence>
<feature type="domain" description="Cytochrome oxidase subunit II transmembrane region profile" evidence="18">
    <location>
        <begin position="20"/>
        <end position="117"/>
    </location>
</feature>
<keyword evidence="7 14" id="KW-0679">Respiratory chain</keyword>
<comment type="similarity">
    <text evidence="3 14">Belongs to the cytochrome c oxidase subunit 2 family.</text>
</comment>
<accession>A0A6N8CMM4</accession>
<evidence type="ECO:0000256" key="15">
    <source>
        <dbReference type="SAM" id="MobiDB-lite"/>
    </source>
</evidence>
<dbReference type="Gene3D" id="1.10.287.90">
    <property type="match status" value="1"/>
</dbReference>
<evidence type="ECO:0000256" key="13">
    <source>
        <dbReference type="ARBA" id="ARBA00023136"/>
    </source>
</evidence>
<dbReference type="AlphaFoldDB" id="A0A6N8CMM4"/>
<dbReference type="InterPro" id="IPR008972">
    <property type="entry name" value="Cupredoxin"/>
</dbReference>
<dbReference type="PROSITE" id="PS50857">
    <property type="entry name" value="COX2_CUA"/>
    <property type="match status" value="1"/>
</dbReference>
<evidence type="ECO:0000256" key="3">
    <source>
        <dbReference type="ARBA" id="ARBA00007866"/>
    </source>
</evidence>
<keyword evidence="12 14" id="KW-0560">Oxidoreductase</keyword>
<feature type="region of interest" description="Disordered" evidence="15">
    <location>
        <begin position="292"/>
        <end position="319"/>
    </location>
</feature>
<dbReference type="InterPro" id="IPR011759">
    <property type="entry name" value="Cyt_c_oxidase_su2_TM_dom"/>
</dbReference>
<reference evidence="19 20" key="1">
    <citation type="submission" date="2019-11" db="EMBL/GenBank/DDBJ databases">
        <title>Terrilactibacillus tamarindus sp. nov. BCM23-1 isolated from bark of Tamarindus indica.</title>
        <authorList>
            <person name="Kingkaew E."/>
            <person name="Tanasupawat S."/>
        </authorList>
    </citation>
    <scope>NUCLEOTIDE SEQUENCE [LARGE SCALE GENOMIC DNA]</scope>
    <source>
        <strain evidence="19 20">BCM23-1</strain>
    </source>
</reference>
<evidence type="ECO:0000256" key="6">
    <source>
        <dbReference type="ARBA" id="ARBA00022475"/>
    </source>
</evidence>
<dbReference type="InterPro" id="IPR006332">
    <property type="entry name" value="QoxA"/>
</dbReference>
<feature type="transmembrane region" description="Helical" evidence="16">
    <location>
        <begin position="87"/>
        <end position="107"/>
    </location>
</feature>
<evidence type="ECO:0000256" key="4">
    <source>
        <dbReference type="ARBA" id="ARBA00016131"/>
    </source>
</evidence>
<evidence type="ECO:0000259" key="17">
    <source>
        <dbReference type="PROSITE" id="PS50857"/>
    </source>
</evidence>
<evidence type="ECO:0000256" key="8">
    <source>
        <dbReference type="ARBA" id="ARBA00022692"/>
    </source>
</evidence>
<comment type="caution">
    <text evidence="19">The sequence shown here is derived from an EMBL/GenBank/DDBJ whole genome shotgun (WGS) entry which is preliminary data.</text>
</comment>
<evidence type="ECO:0000256" key="10">
    <source>
        <dbReference type="ARBA" id="ARBA00022982"/>
    </source>
</evidence>
<evidence type="ECO:0000256" key="14">
    <source>
        <dbReference type="PIRNR" id="PIRNR000292"/>
    </source>
</evidence>
<dbReference type="EMBL" id="WNHB01000003">
    <property type="protein sequence ID" value="MTT30878.1"/>
    <property type="molecule type" value="Genomic_DNA"/>
</dbReference>
<dbReference type="InterPro" id="IPR034227">
    <property type="entry name" value="CuRO_UO_II"/>
</dbReference>
<keyword evidence="8 16" id="KW-0812">Transmembrane</keyword>
<evidence type="ECO:0000259" key="18">
    <source>
        <dbReference type="PROSITE" id="PS50999"/>
    </source>
</evidence>
<dbReference type="PROSITE" id="PS50999">
    <property type="entry name" value="COX2_TM"/>
    <property type="match status" value="1"/>
</dbReference>
<proteinExistence type="inferred from homology"/>
<evidence type="ECO:0000313" key="19">
    <source>
        <dbReference type="EMBL" id="MTT30878.1"/>
    </source>
</evidence>
<dbReference type="Pfam" id="PF02790">
    <property type="entry name" value="COX2_TM"/>
    <property type="match status" value="1"/>
</dbReference>
<gene>
    <name evidence="19" type="primary">qoxA</name>
    <name evidence="19" type="ORF">GMB86_02475</name>
</gene>